<evidence type="ECO:0000313" key="2">
    <source>
        <dbReference type="Proteomes" id="UP001417504"/>
    </source>
</evidence>
<keyword evidence="2" id="KW-1185">Reference proteome</keyword>
<accession>A0AAP0EDL0</accession>
<proteinExistence type="predicted"/>
<organism evidence="1 2">
    <name type="scientific">Stephania japonica</name>
    <dbReference type="NCBI Taxonomy" id="461633"/>
    <lineage>
        <taxon>Eukaryota</taxon>
        <taxon>Viridiplantae</taxon>
        <taxon>Streptophyta</taxon>
        <taxon>Embryophyta</taxon>
        <taxon>Tracheophyta</taxon>
        <taxon>Spermatophyta</taxon>
        <taxon>Magnoliopsida</taxon>
        <taxon>Ranunculales</taxon>
        <taxon>Menispermaceae</taxon>
        <taxon>Menispermoideae</taxon>
        <taxon>Cissampelideae</taxon>
        <taxon>Stephania</taxon>
    </lineage>
</organism>
<comment type="caution">
    <text evidence="1">The sequence shown here is derived from an EMBL/GenBank/DDBJ whole genome shotgun (WGS) entry which is preliminary data.</text>
</comment>
<gene>
    <name evidence="1" type="ORF">Sjap_024552</name>
</gene>
<dbReference type="EMBL" id="JBBNAE010000010">
    <property type="protein sequence ID" value="KAK9091375.1"/>
    <property type="molecule type" value="Genomic_DNA"/>
</dbReference>
<dbReference type="AlphaFoldDB" id="A0AAP0EDL0"/>
<evidence type="ECO:0000313" key="1">
    <source>
        <dbReference type="EMBL" id="KAK9091375.1"/>
    </source>
</evidence>
<name>A0AAP0EDL0_9MAGN</name>
<dbReference type="Proteomes" id="UP001417504">
    <property type="component" value="Unassembled WGS sequence"/>
</dbReference>
<sequence length="81" mass="8927">MMELSLELLRSQPEVRGNIPSHASPIHQVISCFLPSNKDMKKKMIANMTAVTTENGLKKYDPELVGESINVGSNSFVGTHE</sequence>
<reference evidence="1 2" key="1">
    <citation type="submission" date="2024-01" db="EMBL/GenBank/DDBJ databases">
        <title>Genome assemblies of Stephania.</title>
        <authorList>
            <person name="Yang L."/>
        </authorList>
    </citation>
    <scope>NUCLEOTIDE SEQUENCE [LARGE SCALE GENOMIC DNA]</scope>
    <source>
        <strain evidence="1">QJT</strain>
        <tissue evidence="1">Leaf</tissue>
    </source>
</reference>
<protein>
    <submittedName>
        <fullName evidence="1">Uncharacterized protein</fullName>
    </submittedName>
</protein>